<keyword evidence="2" id="KW-0812">Transmembrane</keyword>
<protein>
    <submittedName>
        <fullName evidence="3">Uncharacterized protein</fullName>
    </submittedName>
</protein>
<sequence>MLKSKVLAGDCLRLREDRRLLRCEGVEEVVPSELWEGVGLIARKPTAPLHPPGQPRGRPSPEGIWGHLRAEGRLRGGAPALLLGQGHGRPLGSSDSVARVEARVVARPLLLRVGGCSSSCPRPSCRALPRPGLPRAAPSLSGSCVTAAAVVVMAAVVVVVVVGVAVVVAAAAATHSWGLGGGLTAAAVVVVLVDTRGVMGGLMGLTAAVLGGGAARPCCSFCWCCWASCAACCRIIPASAAPTRPWVLASICCTSCAGSFSPRAAMARGR</sequence>
<dbReference type="EMBL" id="VSRR010006687">
    <property type="protein sequence ID" value="MPC45355.1"/>
    <property type="molecule type" value="Genomic_DNA"/>
</dbReference>
<evidence type="ECO:0000313" key="4">
    <source>
        <dbReference type="Proteomes" id="UP000324222"/>
    </source>
</evidence>
<evidence type="ECO:0000313" key="3">
    <source>
        <dbReference type="EMBL" id="MPC45355.1"/>
    </source>
</evidence>
<gene>
    <name evidence="3" type="ORF">E2C01_039052</name>
</gene>
<accession>A0A5B7FIL4</accession>
<reference evidence="3 4" key="1">
    <citation type="submission" date="2019-05" db="EMBL/GenBank/DDBJ databases">
        <title>Another draft genome of Portunus trituberculatus and its Hox gene families provides insights of decapod evolution.</title>
        <authorList>
            <person name="Jeong J.-H."/>
            <person name="Song I."/>
            <person name="Kim S."/>
            <person name="Choi T."/>
            <person name="Kim D."/>
            <person name="Ryu S."/>
            <person name="Kim W."/>
        </authorList>
    </citation>
    <scope>NUCLEOTIDE SEQUENCE [LARGE SCALE GENOMIC DNA]</scope>
    <source>
        <tissue evidence="3">Muscle</tissue>
    </source>
</reference>
<feature type="region of interest" description="Disordered" evidence="1">
    <location>
        <begin position="45"/>
        <end position="65"/>
    </location>
</feature>
<proteinExistence type="predicted"/>
<comment type="caution">
    <text evidence="3">The sequence shown here is derived from an EMBL/GenBank/DDBJ whole genome shotgun (WGS) entry which is preliminary data.</text>
</comment>
<name>A0A5B7FIL4_PORTR</name>
<keyword evidence="2" id="KW-0472">Membrane</keyword>
<dbReference type="Proteomes" id="UP000324222">
    <property type="component" value="Unassembled WGS sequence"/>
</dbReference>
<organism evidence="3 4">
    <name type="scientific">Portunus trituberculatus</name>
    <name type="common">Swimming crab</name>
    <name type="synonym">Neptunus trituberculatus</name>
    <dbReference type="NCBI Taxonomy" id="210409"/>
    <lineage>
        <taxon>Eukaryota</taxon>
        <taxon>Metazoa</taxon>
        <taxon>Ecdysozoa</taxon>
        <taxon>Arthropoda</taxon>
        <taxon>Crustacea</taxon>
        <taxon>Multicrustacea</taxon>
        <taxon>Malacostraca</taxon>
        <taxon>Eumalacostraca</taxon>
        <taxon>Eucarida</taxon>
        <taxon>Decapoda</taxon>
        <taxon>Pleocyemata</taxon>
        <taxon>Brachyura</taxon>
        <taxon>Eubrachyura</taxon>
        <taxon>Portunoidea</taxon>
        <taxon>Portunidae</taxon>
        <taxon>Portuninae</taxon>
        <taxon>Portunus</taxon>
    </lineage>
</organism>
<keyword evidence="4" id="KW-1185">Reference proteome</keyword>
<feature type="transmembrane region" description="Helical" evidence="2">
    <location>
        <begin position="145"/>
        <end position="170"/>
    </location>
</feature>
<dbReference type="AlphaFoldDB" id="A0A5B7FIL4"/>
<feature type="transmembrane region" description="Helical" evidence="2">
    <location>
        <begin position="176"/>
        <end position="193"/>
    </location>
</feature>
<evidence type="ECO:0000256" key="2">
    <source>
        <dbReference type="SAM" id="Phobius"/>
    </source>
</evidence>
<keyword evidence="2" id="KW-1133">Transmembrane helix</keyword>
<evidence type="ECO:0000256" key="1">
    <source>
        <dbReference type="SAM" id="MobiDB-lite"/>
    </source>
</evidence>